<evidence type="ECO:0000313" key="3">
    <source>
        <dbReference type="Proteomes" id="UP000289220"/>
    </source>
</evidence>
<sequence length="631" mass="67657">MAADFHRPDHSPFAGFGVGLAFGLRPDGSIVTIGEVASGKACDCVCPACGEDLVAKKGERITDHFAHKASGAGGCGLGIETNAHLWAKAVLGELKQIHLPSIEGKIGDRKHQTHKGRSYVFADAVLEKRLGEIVPDVVLVAADGRRLIVEVLVTHACDAEKIAKIRAGAVSAIEVDLSAYRTQGTEAAVRNALLRTAPRTWLFNPAVDEAETSLKATIAAERKAAAEARQRAARRAALALRAAEPRLTPALQAERQSVLALGLQDLVGAPPASDDGFVVPSNLWRAVLINRLVLRRAPTRHGMLWPIEPDEALSALKDCLAPGVLGGVNRPTPAAMKAALPGFVPPQDSLDTFLETLKAYGLLLETKHGLLVNDRAREVLLAREAALKAADQRWRQTETLLDGLFETTGAPMETPAFSLTAWRASVPGFNRSLTAIVEEGGPEWSGLVRSLDAVQSMISGGAPCDSLMGLPFEPSLQEAIRQADLIAAQEVLASEAAERAAADQRVSRLRSRAEAVPGLEVEAWLNRQGKGTPLTPLDAARQGEAMLGVAFRSLDRIAEEFADAARRDALAAECLAVLETAAEKCFDEDRRRLFLRGHRPELGMKSPQEFCRDHASLKVLLSLLPSKRGAR</sequence>
<accession>A0A7Z8Y3I3</accession>
<gene>
    <name evidence="2" type="ORF">BREV_BREV_01439</name>
</gene>
<feature type="domain" description="Competence protein CoiA-like N-terminal" evidence="1">
    <location>
        <begin position="43"/>
        <end position="70"/>
    </location>
</feature>
<dbReference type="AlphaFoldDB" id="A0A7Z8Y3I3"/>
<dbReference type="EMBL" id="UXHF01000023">
    <property type="protein sequence ID" value="VDC49793.1"/>
    <property type="molecule type" value="Genomic_DNA"/>
</dbReference>
<dbReference type="Pfam" id="PF25164">
    <property type="entry name" value="CoiA_N"/>
    <property type="match status" value="1"/>
</dbReference>
<dbReference type="Proteomes" id="UP000289220">
    <property type="component" value="Unassembled WGS sequence"/>
</dbReference>
<reference evidence="2 3" key="1">
    <citation type="submission" date="2018-11" db="EMBL/GenBank/DDBJ databases">
        <authorList>
            <person name="Peiro R."/>
            <person name="Begona"/>
            <person name="Cbmso G."/>
            <person name="Lopez M."/>
            <person name="Gonzalez S."/>
            <person name="Sacristan E."/>
            <person name="Castillo E."/>
        </authorList>
    </citation>
    <scope>NUCLEOTIDE SEQUENCE [LARGE SCALE GENOMIC DNA]</scope>
    <source>
        <strain evidence="2">Brev_genome</strain>
    </source>
</reference>
<dbReference type="InterPro" id="IPR057253">
    <property type="entry name" value="CoiA-like_N"/>
</dbReference>
<organism evidence="2 3">
    <name type="scientific">Brevundimonas mediterranea</name>
    <dbReference type="NCBI Taxonomy" id="74329"/>
    <lineage>
        <taxon>Bacteria</taxon>
        <taxon>Pseudomonadati</taxon>
        <taxon>Pseudomonadota</taxon>
        <taxon>Alphaproteobacteria</taxon>
        <taxon>Caulobacterales</taxon>
        <taxon>Caulobacteraceae</taxon>
        <taxon>Brevundimonas</taxon>
    </lineage>
</organism>
<evidence type="ECO:0000313" key="2">
    <source>
        <dbReference type="EMBL" id="VDC49793.1"/>
    </source>
</evidence>
<name>A0A7Z8Y3I3_9CAUL</name>
<proteinExistence type="predicted"/>
<comment type="caution">
    <text evidence="2">The sequence shown here is derived from an EMBL/GenBank/DDBJ whole genome shotgun (WGS) entry which is preliminary data.</text>
</comment>
<keyword evidence="3" id="KW-1185">Reference proteome</keyword>
<evidence type="ECO:0000259" key="1">
    <source>
        <dbReference type="Pfam" id="PF25164"/>
    </source>
</evidence>
<protein>
    <recommendedName>
        <fullName evidence="1">Competence protein CoiA-like N-terminal domain-containing protein</fullName>
    </recommendedName>
</protein>